<evidence type="ECO:0000313" key="5">
    <source>
        <dbReference type="Proteomes" id="UP000507470"/>
    </source>
</evidence>
<dbReference type="Gene3D" id="3.30.420.40">
    <property type="match status" value="2"/>
</dbReference>
<dbReference type="OrthoDB" id="6136980at2759"/>
<evidence type="ECO:0000256" key="2">
    <source>
        <dbReference type="ARBA" id="ARBA00022741"/>
    </source>
</evidence>
<dbReference type="EMBL" id="CACVKT020008219">
    <property type="protein sequence ID" value="CAC5413742.1"/>
    <property type="molecule type" value="Genomic_DNA"/>
</dbReference>
<dbReference type="Gene3D" id="3.90.640.10">
    <property type="entry name" value="Actin, Chain A, domain 4"/>
    <property type="match status" value="1"/>
</dbReference>
<dbReference type="PANTHER" id="PTHR14187">
    <property type="entry name" value="ALPHA KINASE/ELONGATION FACTOR 2 KINASE"/>
    <property type="match status" value="1"/>
</dbReference>
<dbReference type="SUPFAM" id="SSF53067">
    <property type="entry name" value="Actin-like ATPase domain"/>
    <property type="match status" value="1"/>
</dbReference>
<protein>
    <submittedName>
        <fullName evidence="4">Uncharacterized protein</fullName>
    </submittedName>
</protein>
<keyword evidence="2" id="KW-0547">Nucleotide-binding</keyword>
<evidence type="ECO:0000313" key="4">
    <source>
        <dbReference type="EMBL" id="CAC5413742.1"/>
    </source>
</evidence>
<dbReference type="PANTHER" id="PTHR14187:SF5">
    <property type="entry name" value="HEAT SHOCK 70 KDA PROTEIN 12A"/>
    <property type="match status" value="1"/>
</dbReference>
<dbReference type="GO" id="GO:0005524">
    <property type="term" value="F:ATP binding"/>
    <property type="evidence" value="ECO:0007669"/>
    <property type="project" value="UniProtKB-KW"/>
</dbReference>
<dbReference type="Pfam" id="PF00012">
    <property type="entry name" value="HSP70"/>
    <property type="match status" value="1"/>
</dbReference>
<organism evidence="4 5">
    <name type="scientific">Mytilus coruscus</name>
    <name type="common">Sea mussel</name>
    <dbReference type="NCBI Taxonomy" id="42192"/>
    <lineage>
        <taxon>Eukaryota</taxon>
        <taxon>Metazoa</taxon>
        <taxon>Spiralia</taxon>
        <taxon>Lophotrochozoa</taxon>
        <taxon>Mollusca</taxon>
        <taxon>Bivalvia</taxon>
        <taxon>Autobranchia</taxon>
        <taxon>Pteriomorphia</taxon>
        <taxon>Mytilida</taxon>
        <taxon>Mytiloidea</taxon>
        <taxon>Mytilidae</taxon>
        <taxon>Mytilinae</taxon>
        <taxon>Mytilus</taxon>
    </lineage>
</organism>
<dbReference type="InterPro" id="IPR043129">
    <property type="entry name" value="ATPase_NBD"/>
</dbReference>
<keyword evidence="5" id="KW-1185">Reference proteome</keyword>
<dbReference type="GO" id="GO:0140662">
    <property type="term" value="F:ATP-dependent protein folding chaperone"/>
    <property type="evidence" value="ECO:0007669"/>
    <property type="project" value="InterPro"/>
</dbReference>
<proteinExistence type="inferred from homology"/>
<evidence type="ECO:0000256" key="1">
    <source>
        <dbReference type="ARBA" id="ARBA00007381"/>
    </source>
</evidence>
<name>A0A6J8E2C7_MYTCO</name>
<evidence type="ECO:0000256" key="3">
    <source>
        <dbReference type="ARBA" id="ARBA00022840"/>
    </source>
</evidence>
<sequence>MVLEDITGKTLPAFDVFKLSIQALVNHLLETLDTQGTGVKHDEVQWVLTVPAIWTDTAKQLMRSSAEEYLPITKSEKGFEMSKIGTEYMVVDLGGGTADITVHQKVEKDQLKEKHRATGNNCGGTSVDNRFFILLENIFGKQLMESLKKENLLAYLDLERSFEAAKRNIDPNNKGKVTMTIPFTTLDKLCKKINNTDFETLVEASDYANET</sequence>
<accession>A0A6J8E2C7</accession>
<dbReference type="AlphaFoldDB" id="A0A6J8E2C7"/>
<reference evidence="4 5" key="1">
    <citation type="submission" date="2020-06" db="EMBL/GenBank/DDBJ databases">
        <authorList>
            <person name="Li R."/>
            <person name="Bekaert M."/>
        </authorList>
    </citation>
    <scope>NUCLEOTIDE SEQUENCE [LARGE SCALE GENOMIC DNA]</scope>
    <source>
        <strain evidence="5">wild</strain>
    </source>
</reference>
<dbReference type="Proteomes" id="UP000507470">
    <property type="component" value="Unassembled WGS sequence"/>
</dbReference>
<keyword evidence="3" id="KW-0067">ATP-binding</keyword>
<comment type="similarity">
    <text evidence="1">Belongs to the heat shock protein 70 family.</text>
</comment>
<dbReference type="InterPro" id="IPR013126">
    <property type="entry name" value="Hsp_70_fam"/>
</dbReference>
<gene>
    <name evidence="4" type="ORF">MCOR_46608</name>
</gene>